<dbReference type="AlphaFoldDB" id="A0A0Q3L6P6"/>
<proteinExistence type="predicted"/>
<organism evidence="2 3">
    <name type="scientific">Bosea thiooxidans</name>
    <dbReference type="NCBI Taxonomy" id="53254"/>
    <lineage>
        <taxon>Bacteria</taxon>
        <taxon>Pseudomonadati</taxon>
        <taxon>Pseudomonadota</taxon>
        <taxon>Alphaproteobacteria</taxon>
        <taxon>Hyphomicrobiales</taxon>
        <taxon>Boseaceae</taxon>
        <taxon>Bosea</taxon>
    </lineage>
</organism>
<dbReference type="EMBL" id="LMAR01000001">
    <property type="protein sequence ID" value="KQK32396.1"/>
    <property type="molecule type" value="Genomic_DNA"/>
</dbReference>
<feature type="compositionally biased region" description="Basic and acidic residues" evidence="1">
    <location>
        <begin position="77"/>
        <end position="95"/>
    </location>
</feature>
<reference evidence="2 3" key="1">
    <citation type="submission" date="2015-10" db="EMBL/GenBank/DDBJ databases">
        <title>Draft genome of Bosea thiooxidans.</title>
        <authorList>
            <person name="Wang X."/>
        </authorList>
    </citation>
    <scope>NUCLEOTIDE SEQUENCE [LARGE SCALE GENOMIC DNA]</scope>
    <source>
        <strain evidence="2 3">CGMCC 9174</strain>
    </source>
</reference>
<protein>
    <submittedName>
        <fullName evidence="2">Uncharacterized protein</fullName>
    </submittedName>
</protein>
<dbReference type="RefSeq" id="WP_055726341.1">
    <property type="nucleotide sequence ID" value="NZ_FUYX01000011.1"/>
</dbReference>
<evidence type="ECO:0000313" key="3">
    <source>
        <dbReference type="Proteomes" id="UP000051562"/>
    </source>
</evidence>
<dbReference type="OrthoDB" id="8162819at2"/>
<gene>
    <name evidence="2" type="ORF">ARD30_01035</name>
</gene>
<evidence type="ECO:0000313" key="2">
    <source>
        <dbReference type="EMBL" id="KQK32396.1"/>
    </source>
</evidence>
<accession>A0A0Q3L6P6</accession>
<evidence type="ECO:0000256" key="1">
    <source>
        <dbReference type="SAM" id="MobiDB-lite"/>
    </source>
</evidence>
<comment type="caution">
    <text evidence="2">The sequence shown here is derived from an EMBL/GenBank/DDBJ whole genome shotgun (WGS) entry which is preliminary data.</text>
</comment>
<keyword evidence="3" id="KW-1185">Reference proteome</keyword>
<sequence>MLIEMPAKKPHLTFAVLAAVGLVLAGCAGDEGFKGVAEAAGMATTPQQSKAFVRETRPAEVQYIPVGSSVTRTAPRKPVDDYKKIESELEAKQKANEAAGETAKSLGATPPPEPAKVQPQN</sequence>
<feature type="region of interest" description="Disordered" evidence="1">
    <location>
        <begin position="70"/>
        <end position="121"/>
    </location>
</feature>
<dbReference type="Proteomes" id="UP000051562">
    <property type="component" value="Unassembled WGS sequence"/>
</dbReference>
<name>A0A0Q3L6P6_9HYPH</name>